<proteinExistence type="predicted"/>
<comment type="caution">
    <text evidence="2">The sequence shown here is derived from an EMBL/GenBank/DDBJ whole genome shotgun (WGS) entry which is preliminary data.</text>
</comment>
<protein>
    <submittedName>
        <fullName evidence="2">Unnamed protein product</fullName>
    </submittedName>
</protein>
<sequence>MSGLADDWTYTTPDGSSHFTGEAAVVAHALTSGLVNENAQDDNAQDLNKQDDTAHHKQDDTMQLKTDENEDAQDEIEENESALHLSASDDDERDAYTSDDDARSSQVDTEVTLTQGTLNTLFGRASDNGDASVPTPDEPSQGAVVRVFGLSQTAPAGQARASGESDDGQIEDDDQEPDREYNELDDGIVSDSDAVEIDEAFITSLMMGACEQDKRAIQARQEAL</sequence>
<name>A0A9W6XA41_9STRA</name>
<accession>A0A9W6XA41</accession>
<evidence type="ECO:0000313" key="3">
    <source>
        <dbReference type="Proteomes" id="UP001165121"/>
    </source>
</evidence>
<reference evidence="2" key="1">
    <citation type="submission" date="2023-04" db="EMBL/GenBank/DDBJ databases">
        <title>Phytophthora fragariaefolia NBRC 109709.</title>
        <authorList>
            <person name="Ichikawa N."/>
            <person name="Sato H."/>
            <person name="Tonouchi N."/>
        </authorList>
    </citation>
    <scope>NUCLEOTIDE SEQUENCE</scope>
    <source>
        <strain evidence="2">NBRC 109709</strain>
    </source>
</reference>
<dbReference type="EMBL" id="BSXT01000814">
    <property type="protein sequence ID" value="GMF34513.1"/>
    <property type="molecule type" value="Genomic_DNA"/>
</dbReference>
<gene>
    <name evidence="2" type="ORF">Pfra01_000888900</name>
</gene>
<evidence type="ECO:0000256" key="1">
    <source>
        <dbReference type="SAM" id="MobiDB-lite"/>
    </source>
</evidence>
<evidence type="ECO:0000313" key="2">
    <source>
        <dbReference type="EMBL" id="GMF34513.1"/>
    </source>
</evidence>
<feature type="compositionally biased region" description="Acidic residues" evidence="1">
    <location>
        <begin position="164"/>
        <end position="192"/>
    </location>
</feature>
<feature type="compositionally biased region" description="Acidic residues" evidence="1">
    <location>
        <begin position="68"/>
        <end position="80"/>
    </location>
</feature>
<organism evidence="2 3">
    <name type="scientific">Phytophthora fragariaefolia</name>
    <dbReference type="NCBI Taxonomy" id="1490495"/>
    <lineage>
        <taxon>Eukaryota</taxon>
        <taxon>Sar</taxon>
        <taxon>Stramenopiles</taxon>
        <taxon>Oomycota</taxon>
        <taxon>Peronosporomycetes</taxon>
        <taxon>Peronosporales</taxon>
        <taxon>Peronosporaceae</taxon>
        <taxon>Phytophthora</taxon>
    </lineage>
</organism>
<feature type="compositionally biased region" description="Polar residues" evidence="1">
    <location>
        <begin position="104"/>
        <end position="120"/>
    </location>
</feature>
<keyword evidence="3" id="KW-1185">Reference proteome</keyword>
<feature type="region of interest" description="Disordered" evidence="1">
    <location>
        <begin position="36"/>
        <end position="192"/>
    </location>
</feature>
<feature type="compositionally biased region" description="Basic and acidic residues" evidence="1">
    <location>
        <begin position="48"/>
        <end position="67"/>
    </location>
</feature>
<dbReference type="OrthoDB" id="126926at2759"/>
<dbReference type="AlphaFoldDB" id="A0A9W6XA41"/>
<feature type="compositionally biased region" description="Basic and acidic residues" evidence="1">
    <location>
        <begin position="94"/>
        <end position="103"/>
    </location>
</feature>
<dbReference type="Proteomes" id="UP001165121">
    <property type="component" value="Unassembled WGS sequence"/>
</dbReference>